<organism evidence="2 3">
    <name type="scientific">Stylophora pistillata</name>
    <name type="common">Smooth cauliflower coral</name>
    <dbReference type="NCBI Taxonomy" id="50429"/>
    <lineage>
        <taxon>Eukaryota</taxon>
        <taxon>Metazoa</taxon>
        <taxon>Cnidaria</taxon>
        <taxon>Anthozoa</taxon>
        <taxon>Hexacorallia</taxon>
        <taxon>Scleractinia</taxon>
        <taxon>Astrocoeniina</taxon>
        <taxon>Pocilloporidae</taxon>
        <taxon>Stylophora</taxon>
    </lineage>
</organism>
<reference evidence="3" key="1">
    <citation type="journal article" date="2017" name="bioRxiv">
        <title>Comparative analysis of the genomes of Stylophora pistillata and Acropora digitifera provides evidence for extensive differences between species of corals.</title>
        <authorList>
            <person name="Voolstra C.R."/>
            <person name="Li Y."/>
            <person name="Liew Y.J."/>
            <person name="Baumgarten S."/>
            <person name="Zoccola D."/>
            <person name="Flot J.-F."/>
            <person name="Tambutte S."/>
            <person name="Allemand D."/>
            <person name="Aranda M."/>
        </authorList>
    </citation>
    <scope>NUCLEOTIDE SEQUENCE [LARGE SCALE GENOMIC DNA]</scope>
</reference>
<evidence type="ECO:0000256" key="1">
    <source>
        <dbReference type="SAM" id="MobiDB-lite"/>
    </source>
</evidence>
<comment type="caution">
    <text evidence="2">The sequence shown here is derived from an EMBL/GenBank/DDBJ whole genome shotgun (WGS) entry which is preliminary data.</text>
</comment>
<sequence length="470" mass="53271">MPKRSKENHFLSIAFSCTTDSAFANVGRGEYSQLFRNYQFRKDNQALLRKIVVLSLQIGDHKFIAMNTRSQVPRGNKLFLPKIEYAKLTEDRPLGEERSNMKTVLSDEKKSNGESETEEKIPLLNVNMGAFTRFSVLPPIKNNARHGSRLSNARRFSVVSSNGSAASYDTSRKSDEGKLYKNVDCSSFVAQQRKDSSGEYDKYLQVVGRPYLAEKRKRRGKEQLRSKPRIPERSFSSPAGSESGKSSCKGCNALLIRQRSKTEGGQFLMDSQSRADIVKHTCIRSEEFSGTNQERLYPNSLHLQSEHRAYEKNNNRIQSGRRKGSTIATKQSEKISLSVAALANGRRPVSRCEIDLNINSSVSFEQDTHVSNEQRSNSPPSVRIYESQRKNSNENRDQSEDTAYSLQGMPQIKILIDSLENAREELPKGSIDVPYTSLREKRRRSALCRNNSKQVDDFLLVHNLRDLGLL</sequence>
<feature type="compositionally biased region" description="Basic and acidic residues" evidence="1">
    <location>
        <begin position="386"/>
        <end position="399"/>
    </location>
</feature>
<dbReference type="OrthoDB" id="5990529at2759"/>
<dbReference type="EMBL" id="LSMT01000132">
    <property type="protein sequence ID" value="PFX26197.1"/>
    <property type="molecule type" value="Genomic_DNA"/>
</dbReference>
<name>A0A2B4SC91_STYPI</name>
<feature type="compositionally biased region" description="Low complexity" evidence="1">
    <location>
        <begin position="234"/>
        <end position="247"/>
    </location>
</feature>
<feature type="region of interest" description="Disordered" evidence="1">
    <location>
        <begin position="214"/>
        <end position="247"/>
    </location>
</feature>
<feature type="region of interest" description="Disordered" evidence="1">
    <location>
        <begin position="96"/>
        <end position="118"/>
    </location>
</feature>
<accession>A0A2B4SC91</accession>
<gene>
    <name evidence="2" type="ORF">AWC38_SpisGene9135</name>
</gene>
<evidence type="ECO:0000313" key="2">
    <source>
        <dbReference type="EMBL" id="PFX26197.1"/>
    </source>
</evidence>
<dbReference type="AlphaFoldDB" id="A0A2B4SC91"/>
<proteinExistence type="predicted"/>
<protein>
    <submittedName>
        <fullName evidence="2">Uncharacterized protein</fullName>
    </submittedName>
</protein>
<dbReference type="Proteomes" id="UP000225706">
    <property type="component" value="Unassembled WGS sequence"/>
</dbReference>
<feature type="compositionally biased region" description="Basic and acidic residues" evidence="1">
    <location>
        <begin position="221"/>
        <end position="232"/>
    </location>
</feature>
<feature type="region of interest" description="Disordered" evidence="1">
    <location>
        <begin position="364"/>
        <end position="402"/>
    </location>
</feature>
<evidence type="ECO:0000313" key="3">
    <source>
        <dbReference type="Proteomes" id="UP000225706"/>
    </source>
</evidence>
<keyword evidence="3" id="KW-1185">Reference proteome</keyword>